<dbReference type="Proteomes" id="UP001295423">
    <property type="component" value="Unassembled WGS sequence"/>
</dbReference>
<organism evidence="1 2">
    <name type="scientific">Cylindrotheca closterium</name>
    <dbReference type="NCBI Taxonomy" id="2856"/>
    <lineage>
        <taxon>Eukaryota</taxon>
        <taxon>Sar</taxon>
        <taxon>Stramenopiles</taxon>
        <taxon>Ochrophyta</taxon>
        <taxon>Bacillariophyta</taxon>
        <taxon>Bacillariophyceae</taxon>
        <taxon>Bacillariophycidae</taxon>
        <taxon>Bacillariales</taxon>
        <taxon>Bacillariaceae</taxon>
        <taxon>Cylindrotheca</taxon>
    </lineage>
</organism>
<dbReference type="SUPFAM" id="SSF52047">
    <property type="entry name" value="RNI-like"/>
    <property type="match status" value="1"/>
</dbReference>
<evidence type="ECO:0000313" key="1">
    <source>
        <dbReference type="EMBL" id="CAJ1952705.1"/>
    </source>
</evidence>
<gene>
    <name evidence="1" type="ORF">CYCCA115_LOCUS13675</name>
</gene>
<reference evidence="1" key="1">
    <citation type="submission" date="2023-08" db="EMBL/GenBank/DDBJ databases">
        <authorList>
            <person name="Audoor S."/>
            <person name="Bilcke G."/>
        </authorList>
    </citation>
    <scope>NUCLEOTIDE SEQUENCE</scope>
</reference>
<proteinExistence type="predicted"/>
<sequence>MPEEVIEALREWISNDDCKLQELKIYDESCLLPAFNTSTEEQLLFKNRILKRLEFISANVARYGLNGLFNAFTNLRFLSLFGSEVCDLPPLGSILCKGGCKIDEVDLQFNCISYDSIMNFSTKMKDMNEDFYTIALELQPV</sequence>
<keyword evidence="2" id="KW-1185">Reference proteome</keyword>
<dbReference type="EMBL" id="CAKOGP040001814">
    <property type="protein sequence ID" value="CAJ1952705.1"/>
    <property type="molecule type" value="Genomic_DNA"/>
</dbReference>
<evidence type="ECO:0000313" key="2">
    <source>
        <dbReference type="Proteomes" id="UP001295423"/>
    </source>
</evidence>
<accession>A0AAD2FT36</accession>
<name>A0AAD2FT36_9STRA</name>
<protein>
    <submittedName>
        <fullName evidence="1">Uncharacterized protein</fullName>
    </submittedName>
</protein>
<dbReference type="AlphaFoldDB" id="A0AAD2FT36"/>
<comment type="caution">
    <text evidence="1">The sequence shown here is derived from an EMBL/GenBank/DDBJ whole genome shotgun (WGS) entry which is preliminary data.</text>
</comment>